<feature type="region of interest" description="Disordered" evidence="1">
    <location>
        <begin position="72"/>
        <end position="113"/>
    </location>
</feature>
<organism evidence="2 3">
    <name type="scientific">Thalassiosira oceanica</name>
    <name type="common">Marine diatom</name>
    <dbReference type="NCBI Taxonomy" id="159749"/>
    <lineage>
        <taxon>Eukaryota</taxon>
        <taxon>Sar</taxon>
        <taxon>Stramenopiles</taxon>
        <taxon>Ochrophyta</taxon>
        <taxon>Bacillariophyta</taxon>
        <taxon>Coscinodiscophyceae</taxon>
        <taxon>Thalassiosirophycidae</taxon>
        <taxon>Thalassiosirales</taxon>
        <taxon>Thalassiosiraceae</taxon>
        <taxon>Thalassiosira</taxon>
    </lineage>
</organism>
<proteinExistence type="predicted"/>
<feature type="region of interest" description="Disordered" evidence="1">
    <location>
        <begin position="1"/>
        <end position="60"/>
    </location>
</feature>
<dbReference type="Proteomes" id="UP000266841">
    <property type="component" value="Unassembled WGS sequence"/>
</dbReference>
<evidence type="ECO:0000313" key="3">
    <source>
        <dbReference type="Proteomes" id="UP000266841"/>
    </source>
</evidence>
<feature type="compositionally biased region" description="Polar residues" evidence="1">
    <location>
        <begin position="38"/>
        <end position="48"/>
    </location>
</feature>
<gene>
    <name evidence="2" type="ORF">THAOC_23786</name>
</gene>
<feature type="non-terminal residue" evidence="2">
    <location>
        <position position="263"/>
    </location>
</feature>
<keyword evidence="3" id="KW-1185">Reference proteome</keyword>
<protein>
    <submittedName>
        <fullName evidence="2">Uncharacterized protein</fullName>
    </submittedName>
</protein>
<dbReference type="AlphaFoldDB" id="K0SCA9"/>
<evidence type="ECO:0000256" key="1">
    <source>
        <dbReference type="SAM" id="MobiDB-lite"/>
    </source>
</evidence>
<name>K0SCA9_THAOC</name>
<feature type="compositionally biased region" description="Polar residues" evidence="1">
    <location>
        <begin position="72"/>
        <end position="83"/>
    </location>
</feature>
<reference evidence="2 3" key="1">
    <citation type="journal article" date="2012" name="Genome Biol.">
        <title>Genome and low-iron response of an oceanic diatom adapted to chronic iron limitation.</title>
        <authorList>
            <person name="Lommer M."/>
            <person name="Specht M."/>
            <person name="Roy A.S."/>
            <person name="Kraemer L."/>
            <person name="Andreson R."/>
            <person name="Gutowska M.A."/>
            <person name="Wolf J."/>
            <person name="Bergner S.V."/>
            <person name="Schilhabel M.B."/>
            <person name="Klostermeier U.C."/>
            <person name="Beiko R.G."/>
            <person name="Rosenstiel P."/>
            <person name="Hippler M."/>
            <person name="Laroche J."/>
        </authorList>
    </citation>
    <scope>NUCLEOTIDE SEQUENCE [LARGE SCALE GENOMIC DNA]</scope>
    <source>
        <strain evidence="2 3">CCMP1005</strain>
    </source>
</reference>
<sequence>MKLLRPSLGINPKKKKRTESDHGAAVMTPSAYAVGESSHPNATHSSQDGGRKKMTPREAVSQLAREFCSSLGINPQNMTQNGSRLDHDDDTAVAERPPNSVVRSGGGRRKKMTPEEAVFELTRDMPVNASDVINLQVARDEIQLLRRFANDFLTRQGVDVSTLHGLDDSEAPSETEPMEVWQPSEVTSQFDDMDMDDEDEMDQSISSMDYIKNSARRAMCERQDYSSFRKVEYAKSAKIRSLIYDTIKANMLFENENDAELAE</sequence>
<evidence type="ECO:0000313" key="2">
    <source>
        <dbReference type="EMBL" id="EJK56347.1"/>
    </source>
</evidence>
<dbReference type="EMBL" id="AGNL01031696">
    <property type="protein sequence ID" value="EJK56347.1"/>
    <property type="molecule type" value="Genomic_DNA"/>
</dbReference>
<accession>K0SCA9</accession>
<comment type="caution">
    <text evidence="2">The sequence shown here is derived from an EMBL/GenBank/DDBJ whole genome shotgun (WGS) entry which is preliminary data.</text>
</comment>